<evidence type="ECO:0000256" key="5">
    <source>
        <dbReference type="ARBA" id="ARBA00022741"/>
    </source>
</evidence>
<gene>
    <name evidence="11" type="ORF">GCM10022255_103550</name>
</gene>
<feature type="domain" description="Signal transduction histidine kinase subgroup 3 dimerisation and phosphoacceptor" evidence="10">
    <location>
        <begin position="185"/>
        <end position="250"/>
    </location>
</feature>
<reference evidence="12" key="1">
    <citation type="journal article" date="2019" name="Int. J. Syst. Evol. Microbiol.">
        <title>The Global Catalogue of Microorganisms (GCM) 10K type strain sequencing project: providing services to taxonomists for standard genome sequencing and annotation.</title>
        <authorList>
            <consortium name="The Broad Institute Genomics Platform"/>
            <consortium name="The Broad Institute Genome Sequencing Center for Infectious Disease"/>
            <person name="Wu L."/>
            <person name="Ma J."/>
        </authorList>
    </citation>
    <scope>NUCLEOTIDE SEQUENCE [LARGE SCALE GENOMIC DNA]</scope>
    <source>
        <strain evidence="12">JCM 17441</strain>
    </source>
</reference>
<protein>
    <recommendedName>
        <fullName evidence="2">histidine kinase</fullName>
        <ecNumber evidence="2">2.7.13.3</ecNumber>
    </recommendedName>
</protein>
<keyword evidence="4" id="KW-0808">Transferase</keyword>
<evidence type="ECO:0000256" key="8">
    <source>
        <dbReference type="ARBA" id="ARBA00023012"/>
    </source>
</evidence>
<keyword evidence="5" id="KW-0547">Nucleotide-binding</keyword>
<evidence type="ECO:0000313" key="12">
    <source>
        <dbReference type="Proteomes" id="UP001500620"/>
    </source>
</evidence>
<keyword evidence="9" id="KW-1133">Transmembrane helix</keyword>
<comment type="catalytic activity">
    <reaction evidence="1">
        <text>ATP + protein L-histidine = ADP + protein N-phospho-L-histidine.</text>
        <dbReference type="EC" id="2.7.13.3"/>
    </reaction>
</comment>
<evidence type="ECO:0000256" key="4">
    <source>
        <dbReference type="ARBA" id="ARBA00022679"/>
    </source>
</evidence>
<proteinExistence type="predicted"/>
<evidence type="ECO:0000259" key="10">
    <source>
        <dbReference type="Pfam" id="PF07730"/>
    </source>
</evidence>
<feature type="transmembrane region" description="Helical" evidence="9">
    <location>
        <begin position="102"/>
        <end position="126"/>
    </location>
</feature>
<keyword evidence="8" id="KW-0902">Two-component regulatory system</keyword>
<keyword evidence="12" id="KW-1185">Reference proteome</keyword>
<dbReference type="Gene3D" id="3.30.565.10">
    <property type="entry name" value="Histidine kinase-like ATPase, C-terminal domain"/>
    <property type="match status" value="1"/>
</dbReference>
<dbReference type="PANTHER" id="PTHR24421:SF10">
    <property type="entry name" value="NITRATE_NITRITE SENSOR PROTEIN NARQ"/>
    <property type="match status" value="1"/>
</dbReference>
<dbReference type="PANTHER" id="PTHR24421">
    <property type="entry name" value="NITRATE/NITRITE SENSOR PROTEIN NARX-RELATED"/>
    <property type="match status" value="1"/>
</dbReference>
<evidence type="ECO:0000256" key="7">
    <source>
        <dbReference type="ARBA" id="ARBA00022840"/>
    </source>
</evidence>
<feature type="transmembrane region" description="Helical" evidence="9">
    <location>
        <begin position="138"/>
        <end position="156"/>
    </location>
</feature>
<keyword evidence="6" id="KW-0418">Kinase</keyword>
<organism evidence="11 12">
    <name type="scientific">Dactylosporangium darangshiense</name>
    <dbReference type="NCBI Taxonomy" id="579108"/>
    <lineage>
        <taxon>Bacteria</taxon>
        <taxon>Bacillati</taxon>
        <taxon>Actinomycetota</taxon>
        <taxon>Actinomycetes</taxon>
        <taxon>Micromonosporales</taxon>
        <taxon>Micromonosporaceae</taxon>
        <taxon>Dactylosporangium</taxon>
    </lineage>
</organism>
<evidence type="ECO:0000256" key="2">
    <source>
        <dbReference type="ARBA" id="ARBA00012438"/>
    </source>
</evidence>
<evidence type="ECO:0000256" key="9">
    <source>
        <dbReference type="SAM" id="Phobius"/>
    </source>
</evidence>
<dbReference type="InterPro" id="IPR011712">
    <property type="entry name" value="Sig_transdc_His_kin_sub3_dim/P"/>
</dbReference>
<keyword evidence="9" id="KW-0472">Membrane</keyword>
<sequence length="389" mass="39955">MDGVFPTRDAIGAIRRVAAAPWLPAVGAALLATAGLAQVLVHPGRPATDLIAGLVLALCTTAPVAFVRSHPLPAAAAGTVAVLLTLGLGHPPTLGGLVAQAIVLYFVGAHHAYTAVLFAVPYVAYAVGPAESRAGGKVLGVALLVVAGGALAVGGVRRARAEAVDHTTADSARADLGHAYAAREERARIARELHDIVAHHISSVSVQAETVRLTTPGLSADAAARVLAIGETARLALTEMRRLLGVLRDDAGPDEADLPQPGLQDLVTLVDEARDRLGTRVRLIVSGPVRRLEPGLELTAYRVAQEALTNSRRHAPGAAVDIELRYREHSLLVSVWDAGGAAGPPSEGGHGLLGMWERVAMAGGTLHTGRGPVGGFVVQAVLPVPGGAR</sequence>
<accession>A0ABP8DSM8</accession>
<dbReference type="Gene3D" id="1.20.5.1930">
    <property type="match status" value="1"/>
</dbReference>
<dbReference type="Proteomes" id="UP001500620">
    <property type="component" value="Unassembled WGS sequence"/>
</dbReference>
<evidence type="ECO:0000313" key="11">
    <source>
        <dbReference type="EMBL" id="GAA4262997.1"/>
    </source>
</evidence>
<feature type="transmembrane region" description="Helical" evidence="9">
    <location>
        <begin position="20"/>
        <end position="41"/>
    </location>
</feature>
<dbReference type="Pfam" id="PF07730">
    <property type="entry name" value="HisKA_3"/>
    <property type="match status" value="1"/>
</dbReference>
<dbReference type="EC" id="2.7.13.3" evidence="2"/>
<evidence type="ECO:0000256" key="6">
    <source>
        <dbReference type="ARBA" id="ARBA00022777"/>
    </source>
</evidence>
<name>A0ABP8DSM8_9ACTN</name>
<dbReference type="CDD" id="cd16917">
    <property type="entry name" value="HATPase_UhpB-NarQ-NarX-like"/>
    <property type="match status" value="1"/>
</dbReference>
<dbReference type="InterPro" id="IPR036890">
    <property type="entry name" value="HATPase_C_sf"/>
</dbReference>
<keyword evidence="3" id="KW-0597">Phosphoprotein</keyword>
<comment type="caution">
    <text evidence="11">The sequence shown here is derived from an EMBL/GenBank/DDBJ whole genome shotgun (WGS) entry which is preliminary data.</text>
</comment>
<keyword evidence="9" id="KW-0812">Transmembrane</keyword>
<evidence type="ECO:0000256" key="3">
    <source>
        <dbReference type="ARBA" id="ARBA00022553"/>
    </source>
</evidence>
<feature type="transmembrane region" description="Helical" evidence="9">
    <location>
        <begin position="48"/>
        <end position="66"/>
    </location>
</feature>
<evidence type="ECO:0000256" key="1">
    <source>
        <dbReference type="ARBA" id="ARBA00000085"/>
    </source>
</evidence>
<keyword evidence="7" id="KW-0067">ATP-binding</keyword>
<dbReference type="EMBL" id="BAABAT010000059">
    <property type="protein sequence ID" value="GAA4262997.1"/>
    <property type="molecule type" value="Genomic_DNA"/>
</dbReference>
<dbReference type="InterPro" id="IPR050482">
    <property type="entry name" value="Sensor_HK_TwoCompSys"/>
</dbReference>
<dbReference type="SUPFAM" id="SSF55874">
    <property type="entry name" value="ATPase domain of HSP90 chaperone/DNA topoisomerase II/histidine kinase"/>
    <property type="match status" value="1"/>
</dbReference>